<feature type="region of interest" description="Disordered" evidence="1">
    <location>
        <begin position="63"/>
        <end position="92"/>
    </location>
</feature>
<feature type="region of interest" description="Disordered" evidence="1">
    <location>
        <begin position="381"/>
        <end position="437"/>
    </location>
</feature>
<feature type="compositionally biased region" description="Polar residues" evidence="1">
    <location>
        <begin position="297"/>
        <end position="306"/>
    </location>
</feature>
<feature type="region of interest" description="Disordered" evidence="1">
    <location>
        <begin position="155"/>
        <end position="202"/>
    </location>
</feature>
<dbReference type="AlphaFoldDB" id="A0A5C3E8X9"/>
<reference evidence="2 3" key="1">
    <citation type="submission" date="2018-03" db="EMBL/GenBank/DDBJ databases">
        <authorList>
            <person name="Guldener U."/>
        </authorList>
    </citation>
    <scope>NUCLEOTIDE SEQUENCE [LARGE SCALE GENOMIC DNA]</scope>
    <source>
        <strain evidence="2 3">NBRC100155</strain>
    </source>
</reference>
<organism evidence="2 3">
    <name type="scientific">Ustilago trichophora</name>
    <dbReference type="NCBI Taxonomy" id="86804"/>
    <lineage>
        <taxon>Eukaryota</taxon>
        <taxon>Fungi</taxon>
        <taxon>Dikarya</taxon>
        <taxon>Basidiomycota</taxon>
        <taxon>Ustilaginomycotina</taxon>
        <taxon>Ustilaginomycetes</taxon>
        <taxon>Ustilaginales</taxon>
        <taxon>Ustilaginaceae</taxon>
        <taxon>Ustilago</taxon>
    </lineage>
</organism>
<proteinExistence type="predicted"/>
<protein>
    <submittedName>
        <fullName evidence="2">Uncharacterized protein</fullName>
    </submittedName>
</protein>
<evidence type="ECO:0000313" key="3">
    <source>
        <dbReference type="Proteomes" id="UP000324022"/>
    </source>
</evidence>
<dbReference type="OrthoDB" id="3358664at2759"/>
<dbReference type="EMBL" id="OOIN01000016">
    <property type="protein sequence ID" value="SPO27012.1"/>
    <property type="molecule type" value="Genomic_DNA"/>
</dbReference>
<feature type="region of interest" description="Disordered" evidence="1">
    <location>
        <begin position="1"/>
        <end position="24"/>
    </location>
</feature>
<feature type="region of interest" description="Disordered" evidence="1">
    <location>
        <begin position="222"/>
        <end position="306"/>
    </location>
</feature>
<feature type="compositionally biased region" description="Basic and acidic residues" evidence="1">
    <location>
        <begin position="177"/>
        <end position="202"/>
    </location>
</feature>
<evidence type="ECO:0000313" key="2">
    <source>
        <dbReference type="EMBL" id="SPO27012.1"/>
    </source>
</evidence>
<name>A0A5C3E8X9_9BASI</name>
<feature type="compositionally biased region" description="Pro residues" evidence="1">
    <location>
        <begin position="9"/>
        <end position="24"/>
    </location>
</feature>
<sequence length="437" mass="46341">MSTTLSGVPAPPPLPITRSNQPPPTQVEFLLSQVRATLRYLSEIGSFDPAVYRQIHELLVKGTIDTNPTTTPPPSSSGATERTAESDPEEIGKKNAWLRKALSETSILPTTVETALSLTAGPLLSSDQKDAIVQLVEFSQRGVANKLTDPTLQKRTVSGAKTAQSSTVKTLSGWGKGLKEGKERKKSGSDEKKKRKKEEKAEKKLIKEELKRERNEVIRLRQQQMLRGDSAGSAGLVTSPTSTGSLAGGSSRADSLSMDRTLSSLRADTDEDTSSSSEDESDGEHSGVRMTNHGPINVNSRQTGSNSIADTATLTVLSDPITDTHAESKSSLGGTNTTFIVEPGLAISCSLVVVKGGKELGDKLQLAKEQNARTQISLHNSAMGASPSSPPPPPSHPEVIATRRQSSGAAPPLVGLDAARGVAQPPIPPRPYLSRPN</sequence>
<feature type="compositionally biased region" description="Polar residues" evidence="1">
    <location>
        <begin position="252"/>
        <end position="266"/>
    </location>
</feature>
<feature type="compositionally biased region" description="Basic and acidic residues" evidence="1">
    <location>
        <begin position="82"/>
        <end position="92"/>
    </location>
</feature>
<keyword evidence="3" id="KW-1185">Reference proteome</keyword>
<dbReference type="Proteomes" id="UP000324022">
    <property type="component" value="Unassembled WGS sequence"/>
</dbReference>
<feature type="compositionally biased region" description="Polar residues" evidence="1">
    <location>
        <begin position="236"/>
        <end position="245"/>
    </location>
</feature>
<feature type="compositionally biased region" description="Polar residues" evidence="1">
    <location>
        <begin position="155"/>
        <end position="170"/>
    </location>
</feature>
<accession>A0A5C3E8X9</accession>
<gene>
    <name evidence="2" type="ORF">UTRI_10474_B</name>
</gene>
<evidence type="ECO:0000256" key="1">
    <source>
        <dbReference type="SAM" id="MobiDB-lite"/>
    </source>
</evidence>
<feature type="compositionally biased region" description="Acidic residues" evidence="1">
    <location>
        <begin position="269"/>
        <end position="282"/>
    </location>
</feature>